<protein>
    <recommendedName>
        <fullName evidence="7">DEAD/DEAH box helicase</fullName>
    </recommendedName>
</protein>
<evidence type="ECO:0000259" key="3">
    <source>
        <dbReference type="PROSITE" id="PS51192"/>
    </source>
</evidence>
<feature type="domain" description="Helicase ATP-binding" evidence="3">
    <location>
        <begin position="504"/>
        <end position="665"/>
    </location>
</feature>
<dbReference type="InterPro" id="IPR001650">
    <property type="entry name" value="Helicase_C-like"/>
</dbReference>
<dbReference type="PROSITE" id="PS51192">
    <property type="entry name" value="HELICASE_ATP_BIND_1"/>
    <property type="match status" value="1"/>
</dbReference>
<dbReference type="RefSeq" id="WP_218099669.1">
    <property type="nucleotide sequence ID" value="NZ_CAJVCE010000009.1"/>
</dbReference>
<sequence length="973" mass="110109">MNIRFYNINLHIMLTDSGDALLWGYDNGFEMPGDKLRKLLFAWHEPSCYGTLLELQQAGELTVTVLPSKMVLLFFSELNVMEIVEWEGGEPAVKAWLHAAPNIYRAAKARRYVPSYRAFRCGKLEWTWDAEADELKEVDWDALKGIDASGGELSGLRAAFSAAVSALHYADDLSKAELRSEYPALFEQAPASAALTEEEWLALLGWRPDTAPFRPALQLLEPDEEHYDWRLRLVLQDKSEGSALVPIRLMADGQAYGIWVSDWGPYIGERSQGWAARLREALPYALNGDELFSQPISDEDAWRFLSTDSRQLLSEGWNVMLPGWWEAASKRRPRLRARVSENAGGEAQSSLFGLNALVDFDWRIAIGNMDLNEEEFAELLSRKERLIRFRGEWVYLDPALLKQIQRLMSSTNPEEGLSLQDVLQLHLLSEQEVDTSSSKRNASKADEPSEDDEERVQLEIELNAHLLALIRQLEKPSQLVELPVPEGLRAELRSYQREGFTWLSFLRRFGLGACLADDMGLGKTVQFITYLLYHKPVSDSPALLICPTSVLGNWQKELARFAPELEVMLHYGKGRLSGEALKEALKQIDVVITSYTTALSDQETLQDIVWSSLCLDEAQNIKNAQNKQSIAVRSFQAKHRVALTGTPIENRLSELWSIYDFLNPGYLGNQRGFQHRFSGPIEKHQDEEKTAQLRRLVKPFMLRRKKKDPAIQLDLPDKQEMKVYINLTPEQGALYEQTVKELMERVRNLEGMERKGAILGALTQLKQLCNHPVLLTKEAGLAVEVLQSAVAREAFISRSAKLERLIAMVGELRDEGDSCLIFTQYVGMGRILTDILQAERGEPVLYLNGSTSKAGRDNMIETFQAEGGTGPGIFVLSLKAGGVGLNLTAANHVFHFDRWWNPAVENQATDRAYRIGQKRNVQVHKFISFGTLEEKIDDMLESKMSLSENVISTSESWITEFTNEELHELFALR</sequence>
<reference evidence="5 6" key="1">
    <citation type="submission" date="2021-06" db="EMBL/GenBank/DDBJ databases">
        <authorList>
            <person name="Criscuolo A."/>
        </authorList>
    </citation>
    <scope>NUCLEOTIDE SEQUENCE [LARGE SCALE GENOMIC DNA]</scope>
    <source>
        <strain evidence="6">CIP 111802</strain>
    </source>
</reference>
<evidence type="ECO:0000256" key="2">
    <source>
        <dbReference type="SAM" id="MobiDB-lite"/>
    </source>
</evidence>
<dbReference type="InterPro" id="IPR022138">
    <property type="entry name" value="DUF3670"/>
</dbReference>
<proteinExistence type="predicted"/>
<dbReference type="EMBL" id="CAJVCE010000009">
    <property type="protein sequence ID" value="CAG7644793.1"/>
    <property type="molecule type" value="Genomic_DNA"/>
</dbReference>
<comment type="caution">
    <text evidence="5">The sequence shown here is derived from an EMBL/GenBank/DDBJ whole genome shotgun (WGS) entry which is preliminary data.</text>
</comment>
<dbReference type="InterPro" id="IPR049730">
    <property type="entry name" value="SNF2/RAD54-like_C"/>
</dbReference>
<dbReference type="PROSITE" id="PS51194">
    <property type="entry name" value="HELICASE_CTER"/>
    <property type="match status" value="1"/>
</dbReference>
<evidence type="ECO:0008006" key="7">
    <source>
        <dbReference type="Google" id="ProtNLM"/>
    </source>
</evidence>
<dbReference type="CDD" id="cd18012">
    <property type="entry name" value="DEXQc_arch_SWI2_SNF2"/>
    <property type="match status" value="1"/>
</dbReference>
<feature type="domain" description="Helicase C-terminal" evidence="4">
    <location>
        <begin position="801"/>
        <end position="962"/>
    </location>
</feature>
<dbReference type="CDD" id="cd18793">
    <property type="entry name" value="SF2_C_SNF"/>
    <property type="match status" value="1"/>
</dbReference>
<organism evidence="5 6">
    <name type="scientific">Paenibacillus allorhizosphaerae</name>
    <dbReference type="NCBI Taxonomy" id="2849866"/>
    <lineage>
        <taxon>Bacteria</taxon>
        <taxon>Bacillati</taxon>
        <taxon>Bacillota</taxon>
        <taxon>Bacilli</taxon>
        <taxon>Bacillales</taxon>
        <taxon>Paenibacillaceae</taxon>
        <taxon>Paenibacillus</taxon>
    </lineage>
</organism>
<feature type="region of interest" description="Disordered" evidence="2">
    <location>
        <begin position="431"/>
        <end position="454"/>
    </location>
</feature>
<evidence type="ECO:0000313" key="6">
    <source>
        <dbReference type="Proteomes" id="UP000730618"/>
    </source>
</evidence>
<evidence type="ECO:0000259" key="4">
    <source>
        <dbReference type="PROSITE" id="PS51194"/>
    </source>
</evidence>
<dbReference type="Proteomes" id="UP000730618">
    <property type="component" value="Unassembled WGS sequence"/>
</dbReference>
<keyword evidence="6" id="KW-1185">Reference proteome</keyword>
<evidence type="ECO:0000313" key="5">
    <source>
        <dbReference type="EMBL" id="CAG7644793.1"/>
    </source>
</evidence>
<dbReference type="SMART" id="SM00487">
    <property type="entry name" value="DEXDc"/>
    <property type="match status" value="1"/>
</dbReference>
<keyword evidence="1" id="KW-0378">Hydrolase</keyword>
<dbReference type="Pfam" id="PF00271">
    <property type="entry name" value="Helicase_C"/>
    <property type="match status" value="1"/>
</dbReference>
<dbReference type="SMART" id="SM00490">
    <property type="entry name" value="HELICc"/>
    <property type="match status" value="1"/>
</dbReference>
<dbReference type="InterPro" id="IPR014001">
    <property type="entry name" value="Helicase_ATP-bd"/>
</dbReference>
<name>A0ABM8VIY7_9BACL</name>
<dbReference type="InterPro" id="IPR000330">
    <property type="entry name" value="SNF2_N"/>
</dbReference>
<evidence type="ECO:0000256" key="1">
    <source>
        <dbReference type="ARBA" id="ARBA00022801"/>
    </source>
</evidence>
<accession>A0ABM8VIY7</accession>
<gene>
    <name evidence="5" type="ORF">PAECIP111802_03347</name>
</gene>
<dbReference type="PANTHER" id="PTHR10799">
    <property type="entry name" value="SNF2/RAD54 HELICASE FAMILY"/>
    <property type="match status" value="1"/>
</dbReference>
<dbReference type="Pfam" id="PF12419">
    <property type="entry name" value="DUF3670"/>
    <property type="match status" value="1"/>
</dbReference>
<dbReference type="Pfam" id="PF00176">
    <property type="entry name" value="SNF2-rel_dom"/>
    <property type="match status" value="1"/>
</dbReference>